<dbReference type="Gene3D" id="1.10.1280.10">
    <property type="entry name" value="Di-copper center containing domain from catechol oxidase"/>
    <property type="match status" value="1"/>
</dbReference>
<keyword evidence="3" id="KW-0732">Signal</keyword>
<dbReference type="PRINTS" id="PR00092">
    <property type="entry name" value="TYROSINASE"/>
</dbReference>
<name>A0A8H3BRT5_9AGAM</name>
<reference evidence="5" key="1">
    <citation type="submission" date="2021-01" db="EMBL/GenBank/DDBJ databases">
        <authorList>
            <person name="Kaushik A."/>
        </authorList>
    </citation>
    <scope>NUCLEOTIDE SEQUENCE</scope>
    <source>
        <strain evidence="5">AG3-1AP</strain>
    </source>
</reference>
<gene>
    <name evidence="5" type="ORF">RDB_LOCUS78882</name>
</gene>
<evidence type="ECO:0000259" key="4">
    <source>
        <dbReference type="Pfam" id="PF00264"/>
    </source>
</evidence>
<dbReference type="PANTHER" id="PTHR11474">
    <property type="entry name" value="TYROSINASE FAMILY MEMBER"/>
    <property type="match status" value="1"/>
</dbReference>
<dbReference type="PANTHER" id="PTHR11474:SF126">
    <property type="entry name" value="TYROSINASE-LIKE PROTEIN TYR-1-RELATED"/>
    <property type="match status" value="1"/>
</dbReference>
<dbReference type="GO" id="GO:0046872">
    <property type="term" value="F:metal ion binding"/>
    <property type="evidence" value="ECO:0007669"/>
    <property type="project" value="UniProtKB-KW"/>
</dbReference>
<keyword evidence="2" id="KW-0186">Copper</keyword>
<dbReference type="InterPro" id="IPR008922">
    <property type="entry name" value="Di-copper_centre_dom_sf"/>
</dbReference>
<dbReference type="InterPro" id="IPR050316">
    <property type="entry name" value="Tyrosinase/Hemocyanin"/>
</dbReference>
<dbReference type="Proteomes" id="UP000663831">
    <property type="component" value="Unassembled WGS sequence"/>
</dbReference>
<dbReference type="InterPro" id="IPR002227">
    <property type="entry name" value="Tyrosinase_Cu-bd"/>
</dbReference>
<dbReference type="GO" id="GO:0016491">
    <property type="term" value="F:oxidoreductase activity"/>
    <property type="evidence" value="ECO:0007669"/>
    <property type="project" value="InterPro"/>
</dbReference>
<accession>A0A8H3BRT5</accession>
<dbReference type="OrthoDB" id="6132182at2759"/>
<sequence length="391" mass="43981">MKFLASLSFLALHTLFDLVSATNSTQTCTSIEVRKEWRNLTAVERKAWIEAVNCLNTRPRSGKLNPPLNTVVDYSEIYDQIAPVTENSTYYDDFVYAHMDLNPVIHFTGLFFPWHRLYVHEWTNALRSECGYTAWEKGEYFITQCDPCLMIPAVQTLPILRITQCGTRIPPDWAVSAIPTMTTHSKPEDSTSHSLIQCKSTYPSLKLNTHPIWYSAHKLRRQYRPYPGFSGSSNVSANSTFSQAQVDILLSRPEGNLTAFQEYMEQIVGMHSAIHGIIGGDLAGLCPKGSSNTSACPTEGAPTFSANEPMFHMHHGNVDRLWWLWQEKSQTNKGAFHGGSVQNMSALAAYPNGQAPWLNKTSLIPTAGMYESYSIGQVMDTRSWPLCYVYE</sequence>
<evidence type="ECO:0000256" key="2">
    <source>
        <dbReference type="ARBA" id="ARBA00023008"/>
    </source>
</evidence>
<dbReference type="SUPFAM" id="SSF48056">
    <property type="entry name" value="Di-copper centre-containing domain"/>
    <property type="match status" value="1"/>
</dbReference>
<evidence type="ECO:0000313" key="5">
    <source>
        <dbReference type="EMBL" id="CAE6463487.1"/>
    </source>
</evidence>
<evidence type="ECO:0000256" key="3">
    <source>
        <dbReference type="SAM" id="SignalP"/>
    </source>
</evidence>
<evidence type="ECO:0000256" key="1">
    <source>
        <dbReference type="ARBA" id="ARBA00022723"/>
    </source>
</evidence>
<protein>
    <recommendedName>
        <fullName evidence="4">Tyrosinase copper-binding domain-containing protein</fullName>
    </recommendedName>
</protein>
<organism evidence="5 6">
    <name type="scientific">Rhizoctonia solani</name>
    <dbReference type="NCBI Taxonomy" id="456999"/>
    <lineage>
        <taxon>Eukaryota</taxon>
        <taxon>Fungi</taxon>
        <taxon>Dikarya</taxon>
        <taxon>Basidiomycota</taxon>
        <taxon>Agaricomycotina</taxon>
        <taxon>Agaricomycetes</taxon>
        <taxon>Cantharellales</taxon>
        <taxon>Ceratobasidiaceae</taxon>
        <taxon>Rhizoctonia</taxon>
    </lineage>
</organism>
<dbReference type="AlphaFoldDB" id="A0A8H3BRT5"/>
<evidence type="ECO:0000313" key="6">
    <source>
        <dbReference type="Proteomes" id="UP000663831"/>
    </source>
</evidence>
<feature type="signal peptide" evidence="3">
    <location>
        <begin position="1"/>
        <end position="21"/>
    </location>
</feature>
<comment type="caution">
    <text evidence="5">The sequence shown here is derived from an EMBL/GenBank/DDBJ whole genome shotgun (WGS) entry which is preliminary data.</text>
</comment>
<dbReference type="Pfam" id="PF00264">
    <property type="entry name" value="Tyrosinase"/>
    <property type="match status" value="1"/>
</dbReference>
<dbReference type="EMBL" id="CAJMWV010002472">
    <property type="protein sequence ID" value="CAE6463487.1"/>
    <property type="molecule type" value="Genomic_DNA"/>
</dbReference>
<keyword evidence="1" id="KW-0479">Metal-binding</keyword>
<feature type="chain" id="PRO_5034024471" description="Tyrosinase copper-binding domain-containing protein" evidence="3">
    <location>
        <begin position="22"/>
        <end position="391"/>
    </location>
</feature>
<proteinExistence type="predicted"/>
<feature type="domain" description="Tyrosinase copper-binding" evidence="4">
    <location>
        <begin position="90"/>
        <end position="328"/>
    </location>
</feature>